<reference evidence="3" key="1">
    <citation type="journal article" date="2019" name="Int. J. Syst. Evol. Microbiol.">
        <title>The Global Catalogue of Microorganisms (GCM) 10K type strain sequencing project: providing services to taxonomists for standard genome sequencing and annotation.</title>
        <authorList>
            <consortium name="The Broad Institute Genomics Platform"/>
            <consortium name="The Broad Institute Genome Sequencing Center for Infectious Disease"/>
            <person name="Wu L."/>
            <person name="Ma J."/>
        </authorList>
    </citation>
    <scope>NUCLEOTIDE SEQUENCE [LARGE SCALE GENOMIC DNA]</scope>
    <source>
        <strain evidence="3">JCM 18127</strain>
    </source>
</reference>
<gene>
    <name evidence="2" type="ORF">GCM10023226_33030</name>
</gene>
<dbReference type="Gene3D" id="3.40.50.1110">
    <property type="entry name" value="SGNH hydrolase"/>
    <property type="match status" value="1"/>
</dbReference>
<feature type="domain" description="SGNH hydrolase-type esterase" evidence="1">
    <location>
        <begin position="61"/>
        <end position="225"/>
    </location>
</feature>
<dbReference type="InterPro" id="IPR051532">
    <property type="entry name" value="Ester_Hydrolysis_Enzymes"/>
</dbReference>
<dbReference type="EMBL" id="BAABIM010000003">
    <property type="protein sequence ID" value="GAA4692474.1"/>
    <property type="molecule type" value="Genomic_DNA"/>
</dbReference>
<evidence type="ECO:0000259" key="1">
    <source>
        <dbReference type="Pfam" id="PF13472"/>
    </source>
</evidence>
<comment type="caution">
    <text evidence="2">The sequence shown here is derived from an EMBL/GenBank/DDBJ whole genome shotgun (WGS) entry which is preliminary data.</text>
</comment>
<accession>A0ABP8WQC5</accession>
<dbReference type="PANTHER" id="PTHR30383:SF5">
    <property type="entry name" value="SGNH HYDROLASE-TYPE ESTERASE DOMAIN-CONTAINING PROTEIN"/>
    <property type="match status" value="1"/>
</dbReference>
<keyword evidence="3" id="KW-1185">Reference proteome</keyword>
<evidence type="ECO:0000313" key="2">
    <source>
        <dbReference type="EMBL" id="GAA4692474.1"/>
    </source>
</evidence>
<dbReference type="Proteomes" id="UP001500621">
    <property type="component" value="Unassembled WGS sequence"/>
</dbReference>
<dbReference type="RefSeq" id="WP_345267858.1">
    <property type="nucleotide sequence ID" value="NZ_BAABIM010000003.1"/>
</dbReference>
<organism evidence="2 3">
    <name type="scientific">Nocardioides nanhaiensis</name>
    <dbReference type="NCBI Taxonomy" id="1476871"/>
    <lineage>
        <taxon>Bacteria</taxon>
        <taxon>Bacillati</taxon>
        <taxon>Actinomycetota</taxon>
        <taxon>Actinomycetes</taxon>
        <taxon>Propionibacteriales</taxon>
        <taxon>Nocardioidaceae</taxon>
        <taxon>Nocardioides</taxon>
    </lineage>
</organism>
<dbReference type="InterPro" id="IPR036514">
    <property type="entry name" value="SGNH_hydro_sf"/>
</dbReference>
<protein>
    <recommendedName>
        <fullName evidence="1">SGNH hydrolase-type esterase domain-containing protein</fullName>
    </recommendedName>
</protein>
<sequence length="242" mass="25537">MSDLDLPYDNRTGRGPGRVVRALGLVVPGINRVRAQAEPYADEWSARNREALGMPGRRWIALGDSMSQGVGASSPDAGLVGLLAGRLADAGHELRVVNLSATGARVSDLVEQQVPVMQALPPSDPAAGPDLVTVVAGSNDLFGGRQHSSALPDLMRRLVGLLPRGAVVATLPQPSAAAREANTHLDDAARHGHVRLVDLRTSGPTSWKGMLAPDFFHPNDRGYAAMAEAFEPVLLAALQEDQ</sequence>
<name>A0ABP8WQC5_9ACTN</name>
<dbReference type="Pfam" id="PF13472">
    <property type="entry name" value="Lipase_GDSL_2"/>
    <property type="match status" value="1"/>
</dbReference>
<dbReference type="PANTHER" id="PTHR30383">
    <property type="entry name" value="THIOESTERASE 1/PROTEASE 1/LYSOPHOSPHOLIPASE L1"/>
    <property type="match status" value="1"/>
</dbReference>
<dbReference type="InterPro" id="IPR013830">
    <property type="entry name" value="SGNH_hydro"/>
</dbReference>
<evidence type="ECO:0000313" key="3">
    <source>
        <dbReference type="Proteomes" id="UP001500621"/>
    </source>
</evidence>
<proteinExistence type="predicted"/>
<dbReference type="SUPFAM" id="SSF52266">
    <property type="entry name" value="SGNH hydrolase"/>
    <property type="match status" value="1"/>
</dbReference>